<comment type="catalytic activity">
    <reaction evidence="12">
        <text>2'-deoxyribonucleotide-(2'-deoxyribose 5'-phosphate)-2'-deoxyribonucleotide-DNA = a 3'-end 2'-deoxyribonucleotide-(2,3-dehydro-2,3-deoxyribose 5'-phosphate)-DNA + a 5'-end 5'-phospho-2'-deoxyribonucleoside-DNA + H(+)</text>
        <dbReference type="Rhea" id="RHEA:66592"/>
        <dbReference type="Rhea" id="RHEA-COMP:13180"/>
        <dbReference type="Rhea" id="RHEA-COMP:16897"/>
        <dbReference type="Rhea" id="RHEA-COMP:17067"/>
        <dbReference type="ChEBI" id="CHEBI:15378"/>
        <dbReference type="ChEBI" id="CHEBI:136412"/>
        <dbReference type="ChEBI" id="CHEBI:157695"/>
        <dbReference type="ChEBI" id="CHEBI:167181"/>
        <dbReference type="EC" id="4.2.99.18"/>
    </reaction>
</comment>
<comment type="cofactor">
    <cofactor evidence="12">
        <name>[4Fe-4S] cluster</name>
        <dbReference type="ChEBI" id="CHEBI:49883"/>
    </cofactor>
    <text evidence="12">Binds 1 [4Fe-4S] cluster.</text>
</comment>
<dbReference type="InterPro" id="IPR005759">
    <property type="entry name" value="Nth"/>
</dbReference>
<evidence type="ECO:0000256" key="12">
    <source>
        <dbReference type="HAMAP-Rule" id="MF_00942"/>
    </source>
</evidence>
<feature type="binding site" evidence="12">
    <location>
        <position position="236"/>
    </location>
    <ligand>
        <name>[4Fe-4S] cluster</name>
        <dbReference type="ChEBI" id="CHEBI:49883"/>
    </ligand>
</feature>
<evidence type="ECO:0000256" key="13">
    <source>
        <dbReference type="SAM" id="MobiDB-lite"/>
    </source>
</evidence>
<keyword evidence="7 12" id="KW-0411">Iron-sulfur</keyword>
<dbReference type="HAMAP" id="MF_00942">
    <property type="entry name" value="Nth"/>
    <property type="match status" value="1"/>
</dbReference>
<dbReference type="InterPro" id="IPR000445">
    <property type="entry name" value="HhH_motif"/>
</dbReference>
<evidence type="ECO:0000313" key="16">
    <source>
        <dbReference type="Proteomes" id="UP000094828"/>
    </source>
</evidence>
<dbReference type="GO" id="GO:0019104">
    <property type="term" value="F:DNA N-glycosylase activity"/>
    <property type="evidence" value="ECO:0007669"/>
    <property type="project" value="UniProtKB-UniRule"/>
</dbReference>
<dbReference type="Pfam" id="PF00730">
    <property type="entry name" value="HhH-GPD"/>
    <property type="match status" value="1"/>
</dbReference>
<dbReference type="CDD" id="cd00056">
    <property type="entry name" value="ENDO3c"/>
    <property type="match status" value="1"/>
</dbReference>
<feature type="binding site" evidence="12">
    <location>
        <position position="226"/>
    </location>
    <ligand>
        <name>[4Fe-4S] cluster</name>
        <dbReference type="ChEBI" id="CHEBI:49883"/>
    </ligand>
</feature>
<dbReference type="PANTHER" id="PTHR10359">
    <property type="entry name" value="A/G-SPECIFIC ADENINE GLYCOSYLASE/ENDONUCLEASE III"/>
    <property type="match status" value="1"/>
</dbReference>
<dbReference type="GO" id="GO:0046872">
    <property type="term" value="F:metal ion binding"/>
    <property type="evidence" value="ECO:0007669"/>
    <property type="project" value="UniProtKB-KW"/>
</dbReference>
<comment type="similarity">
    <text evidence="1 12">Belongs to the Nth/MutY family.</text>
</comment>
<dbReference type="GO" id="GO:0140078">
    <property type="term" value="F:class I DNA-(apurinic or apyrimidinic site) endonuclease activity"/>
    <property type="evidence" value="ECO:0007669"/>
    <property type="project" value="UniProtKB-EC"/>
</dbReference>
<keyword evidence="5 12" id="KW-0378">Hydrolase</keyword>
<dbReference type="EC" id="4.2.99.18" evidence="12"/>
<keyword evidence="9 12" id="KW-0234">DNA repair</keyword>
<reference evidence="15 16" key="1">
    <citation type="submission" date="2016-05" db="EMBL/GenBank/DDBJ databases">
        <title>Genomic and physiological characterization of Planctopirus sp. isolated from fresh water lake.</title>
        <authorList>
            <person name="Subhash Y."/>
            <person name="Ramana C."/>
        </authorList>
    </citation>
    <scope>NUCLEOTIDE SEQUENCE [LARGE SCALE GENOMIC DNA]</scope>
    <source>
        <strain evidence="15 16">JC280</strain>
    </source>
</reference>
<gene>
    <name evidence="12" type="primary">nth</name>
    <name evidence="15" type="ORF">A6X21_19000</name>
</gene>
<feature type="compositionally biased region" description="Polar residues" evidence="13">
    <location>
        <begin position="290"/>
        <end position="299"/>
    </location>
</feature>
<keyword evidence="8 12" id="KW-0238">DNA-binding</keyword>
<dbReference type="GO" id="GO:0051539">
    <property type="term" value="F:4 iron, 4 sulfur cluster binding"/>
    <property type="evidence" value="ECO:0007669"/>
    <property type="project" value="UniProtKB-UniRule"/>
</dbReference>
<evidence type="ECO:0000256" key="8">
    <source>
        <dbReference type="ARBA" id="ARBA00023125"/>
    </source>
</evidence>
<feature type="binding site" evidence="12">
    <location>
        <position position="242"/>
    </location>
    <ligand>
        <name>[4Fe-4S] cluster</name>
        <dbReference type="ChEBI" id="CHEBI:49883"/>
    </ligand>
</feature>
<dbReference type="Gene3D" id="1.10.340.30">
    <property type="entry name" value="Hypothetical protein, domain 2"/>
    <property type="match status" value="1"/>
</dbReference>
<dbReference type="SUPFAM" id="SSF48150">
    <property type="entry name" value="DNA-glycosylase"/>
    <property type="match status" value="1"/>
</dbReference>
<dbReference type="EMBL" id="LYDR01000057">
    <property type="protein sequence ID" value="ODA33237.1"/>
    <property type="molecule type" value="Genomic_DNA"/>
</dbReference>
<feature type="region of interest" description="Disordered" evidence="13">
    <location>
        <begin position="254"/>
        <end position="315"/>
    </location>
</feature>
<evidence type="ECO:0000256" key="4">
    <source>
        <dbReference type="ARBA" id="ARBA00022763"/>
    </source>
</evidence>
<name>A0A1C3EJ27_9PLAN</name>
<protein>
    <recommendedName>
        <fullName evidence="12">Endonuclease III</fullName>
        <ecNumber evidence="12">4.2.99.18</ecNumber>
    </recommendedName>
    <alternativeName>
        <fullName evidence="12">DNA-(apurinic or apyrimidinic site) lyase</fullName>
    </alternativeName>
</protein>
<accession>A0A1C3EJ27</accession>
<dbReference type="GO" id="GO:0006285">
    <property type="term" value="P:base-excision repair, AP site formation"/>
    <property type="evidence" value="ECO:0007669"/>
    <property type="project" value="TreeGrafter"/>
</dbReference>
<feature type="compositionally biased region" description="Polar residues" evidence="13">
    <location>
        <begin position="263"/>
        <end position="272"/>
    </location>
</feature>
<dbReference type="SMART" id="SM00478">
    <property type="entry name" value="ENDO3c"/>
    <property type="match status" value="1"/>
</dbReference>
<dbReference type="Gene3D" id="1.10.1670.10">
    <property type="entry name" value="Helix-hairpin-Helix base-excision DNA repair enzymes (C-terminal)"/>
    <property type="match status" value="1"/>
</dbReference>
<feature type="domain" description="HhH-GPD" evidence="14">
    <location>
        <begin position="76"/>
        <end position="224"/>
    </location>
</feature>
<dbReference type="FunFam" id="1.10.340.30:FF:000001">
    <property type="entry name" value="Endonuclease III"/>
    <property type="match status" value="1"/>
</dbReference>
<dbReference type="Proteomes" id="UP000094828">
    <property type="component" value="Unassembled WGS sequence"/>
</dbReference>
<evidence type="ECO:0000256" key="2">
    <source>
        <dbReference type="ARBA" id="ARBA00022485"/>
    </source>
</evidence>
<dbReference type="GO" id="GO:0003677">
    <property type="term" value="F:DNA binding"/>
    <property type="evidence" value="ECO:0007669"/>
    <property type="project" value="UniProtKB-UniRule"/>
</dbReference>
<proteinExistence type="inferred from homology"/>
<evidence type="ECO:0000256" key="5">
    <source>
        <dbReference type="ARBA" id="ARBA00022801"/>
    </source>
</evidence>
<dbReference type="InterPro" id="IPR003265">
    <property type="entry name" value="HhH-GPD_domain"/>
</dbReference>
<dbReference type="AlphaFoldDB" id="A0A1C3EJ27"/>
<keyword evidence="4 12" id="KW-0227">DNA damage</keyword>
<evidence type="ECO:0000256" key="9">
    <source>
        <dbReference type="ARBA" id="ARBA00023204"/>
    </source>
</evidence>
<keyword evidence="15" id="KW-0540">Nuclease</keyword>
<comment type="caution">
    <text evidence="15">The sequence shown here is derived from an EMBL/GenBank/DDBJ whole genome shotgun (WGS) entry which is preliminary data.</text>
</comment>
<keyword evidence="15" id="KW-0255">Endonuclease</keyword>
<comment type="function">
    <text evidence="12">DNA repair enzyme that has both DNA N-glycosylase activity and AP-lyase activity. The DNA N-glycosylase activity releases various damaged pyrimidines from DNA by cleaving the N-glycosidic bond, leaving an AP (apurinic/apyrimidinic) site. The AP-lyase activity cleaves the phosphodiester bond 3' to the AP site by a beta-elimination, leaving a 3'-terminal unsaturated sugar and a product with a terminal 5'-phosphate.</text>
</comment>
<dbReference type="FunFam" id="1.10.1670.10:FF:000001">
    <property type="entry name" value="Endonuclease III"/>
    <property type="match status" value="1"/>
</dbReference>
<organism evidence="15 16">
    <name type="scientific">Planctopirus hydrillae</name>
    <dbReference type="NCBI Taxonomy" id="1841610"/>
    <lineage>
        <taxon>Bacteria</taxon>
        <taxon>Pseudomonadati</taxon>
        <taxon>Planctomycetota</taxon>
        <taxon>Planctomycetia</taxon>
        <taxon>Planctomycetales</taxon>
        <taxon>Planctomycetaceae</taxon>
        <taxon>Planctopirus</taxon>
    </lineage>
</organism>
<evidence type="ECO:0000256" key="7">
    <source>
        <dbReference type="ARBA" id="ARBA00023014"/>
    </source>
</evidence>
<keyword evidence="11 12" id="KW-0326">Glycosidase</keyword>
<dbReference type="InterPro" id="IPR023170">
    <property type="entry name" value="HhH_base_excis_C"/>
</dbReference>
<sequence length="315" mass="34841">METRHRHFAGCDSENRADQKINWLGRGCDMAKGRESKQALIDRTGRILAQLERTYPDVECALEHTSPYELLAATILSAQCTDERVNMVTPGLFKAYPTPAHLAKARQEDVEAIVKSTGFFRNKAANLIGMAQAVVEKHHGEIPQTLEELVALPGVGRKTANVLLGTFHGVPSGVVVDTHVQRISRLLGLAKGNNAETIERELMAIVPQQEWIMLSHRLIHHGRQICIARRPQCIRCPLLADCRRVGLPELEMPTSVLDAPAEPQQTRPSQKPSRVKKTMAKGIPLKSTRKATATTTPLASKSKKNIAKTQNRNGR</sequence>
<evidence type="ECO:0000256" key="10">
    <source>
        <dbReference type="ARBA" id="ARBA00023239"/>
    </source>
</evidence>
<evidence type="ECO:0000256" key="1">
    <source>
        <dbReference type="ARBA" id="ARBA00008343"/>
    </source>
</evidence>
<keyword evidence="10 12" id="KW-0456">Lyase</keyword>
<evidence type="ECO:0000256" key="6">
    <source>
        <dbReference type="ARBA" id="ARBA00023004"/>
    </source>
</evidence>
<evidence type="ECO:0000259" key="14">
    <source>
        <dbReference type="SMART" id="SM00478"/>
    </source>
</evidence>
<keyword evidence="3 12" id="KW-0479">Metal-binding</keyword>
<feature type="binding site" evidence="12">
    <location>
        <position position="233"/>
    </location>
    <ligand>
        <name>[4Fe-4S] cluster</name>
        <dbReference type="ChEBI" id="CHEBI:49883"/>
    </ligand>
</feature>
<dbReference type="InterPro" id="IPR011257">
    <property type="entry name" value="DNA_glycosylase"/>
</dbReference>
<dbReference type="PANTHER" id="PTHR10359:SF18">
    <property type="entry name" value="ENDONUCLEASE III"/>
    <property type="match status" value="1"/>
</dbReference>
<keyword evidence="6 12" id="KW-0408">Iron</keyword>
<dbReference type="Pfam" id="PF00633">
    <property type="entry name" value="HHH"/>
    <property type="match status" value="1"/>
</dbReference>
<keyword evidence="16" id="KW-1185">Reference proteome</keyword>
<evidence type="ECO:0000256" key="11">
    <source>
        <dbReference type="ARBA" id="ARBA00023295"/>
    </source>
</evidence>
<evidence type="ECO:0000313" key="15">
    <source>
        <dbReference type="EMBL" id="ODA33237.1"/>
    </source>
</evidence>
<dbReference type="STRING" id="1841610.A6X21_19000"/>
<evidence type="ECO:0000256" key="3">
    <source>
        <dbReference type="ARBA" id="ARBA00022723"/>
    </source>
</evidence>
<dbReference type="NCBIfam" id="TIGR01083">
    <property type="entry name" value="nth"/>
    <property type="match status" value="1"/>
</dbReference>
<keyword evidence="2 12" id="KW-0004">4Fe-4S</keyword>